<evidence type="ECO:0000313" key="3">
    <source>
        <dbReference type="EMBL" id="SPO29317.1"/>
    </source>
</evidence>
<feature type="compositionally biased region" description="Polar residues" evidence="2">
    <location>
        <begin position="587"/>
        <end position="596"/>
    </location>
</feature>
<sequence>MSRNASSQPQPSRSPAHSDAASAAPSRNSTPRNHLFRATSPSSETRLPASTQPAPSSLSSSHRDRTASRQTQPDLDDAAARRARRQKRREEEAYQVKGWENLYGGGGGKPVFAHSKPAKRQHAESSSTASSSSAKPFANDTTISRDSSATTQAQSTSSKNGSSSSRSERASGSQLPPSTAPARSITSTEKPSGTKKRKAPSPSPPPSSRRARAATLHKQVIPKEQDSDDDFEVVGFSGPAAKRSRVETDTATVVKASPSPNPPPLKSSQPTQTALLRRSISRPPSTGPRGSPAAHSVHSENDKPPSASVSASASASASTSREPSQSRGSRASSASRKSGPSKLTPQDVEDLTKSAYDAFMQGVSLADHVANVVRLYSGLLSANHPDHPAVEQFGRKLTELGQQLTISDIRLATPTLPSRLAKRFAPVLSAYIKFLKQRRNAEQSNTTTTPPEASTSGTTATATAAAATGGKVASAVETATTTRIPAEHPAKTVQSLSPPVQATEASSRPDNVNEPASASKTAATSSGSAQVATVVSTLAHTAEQPRSASMESNTDAMDLDPPIDLGAQHDDIHDTTTEIAGAGRASTLGSTASPQAFGTPPEEPEELEQPEQPEQPVGAEAEVVAEAEQSRDVQHSTAPEEPEEEEEDELVDELADEQADEQVGEQGDNESALPNDGVEQSDAAQPTQAMNTPDATQTSADRPMMADGMATEKEQGMQPDQEPAKTPAADEVHASEQGSDQTAADHQAISEAVISTQTRAREQTDESDRADKDTSTKVHIQASEDPQIDKDQSTSKDGHGASVQVADTSEVVGNDQALDAEASGATISRTSTAAPVQEGENSATDEQEAGQSEQQTAQETEQQVEVQIEQEAEPQPQNEHTAEQRVTSQAEQQDEQQDQQQDQRQEQHEQRGEQQHQDAPGTHAEAEAQHIEQSPSETLQPATEYGSAGEPNENLTGDMRISEDSAVDQVPSAVNDRERALAPSADTQPDPQNIGTESNEAAKELAPGTSVAQTVQTSASTDETAFPSAAAAESPITTPPVASAPSAPPTTSLTEGDVAAQRSDWNANHHKQDATTSEQEFSAAVEAKRPQQASTAPPPSDLDATGEARASSLPITVQSEFTSLRSAAQDSIAEARAVPAVEAAVDQQQSAGLVGGRDAASEPPTSQAQAAAGPSRPAASLARVHRKPRTMDDRMKTLLGNLANAINRESSFDTMQKLKPIKVGHSTPQTVKDLAENWQDPAKMIPWDCLQEIGPDILHKNAHKYMNMSTHELMDRVSSKPAAKYLLGHVPERVMTRALMEFPRIPHMIHCWGEETVKCVEFFNFKGVCAAANNVGLASANVHEGSLKLDLSGTPTLAPSMIRTQSNPAAPSNAVPTIVPAVSSTVQQPQPHLPPHSISPAPSSIPTQRQLMEIGSHVLAAHIARQYQSAQFAAPPAQPPPVQQPLLVQTPQSIVYQNQQQTQQQQQQQQHDAAQAARWSTRATIAETLQRMMQQQQQQKQAEEQRKQAEKQRLLQVQERLRREAEEERRQREQQAEQLRLEQLEQQRFQQQQLEQQSAMRQAALIKQTVDGVFSGLVADCLSFAEHVIGSRGADEVTSRDHFSEADVLHVVNYVVGVYKRDVDSERSQGRENSRVEEGYARIVKLRAAVEKVISLTRTLFGVKMCLNEAVSESVRTRGVASTDGWLELLFTSERWRGIRDDLVRDESNRTGVGMLSVCERGMLLQRQIDVANKELESRLERMVEINVGVVGGDGGEDQEGEATLRNECYQIAGICCKHVVGVLGEAGMSS</sequence>
<feature type="compositionally biased region" description="Polar residues" evidence="2">
    <location>
        <begin position="1010"/>
        <end position="1023"/>
    </location>
</feature>
<feature type="compositionally biased region" description="Low complexity" evidence="2">
    <location>
        <begin position="277"/>
        <end position="292"/>
    </location>
</feature>
<evidence type="ECO:0000256" key="1">
    <source>
        <dbReference type="SAM" id="Coils"/>
    </source>
</evidence>
<feature type="compositionally biased region" description="Low complexity" evidence="2">
    <location>
        <begin position="1167"/>
        <end position="1182"/>
    </location>
</feature>
<feature type="compositionally biased region" description="Low complexity" evidence="2">
    <location>
        <begin position="1"/>
        <end position="26"/>
    </location>
</feature>
<feature type="compositionally biased region" description="Low complexity" evidence="2">
    <location>
        <begin position="849"/>
        <end position="879"/>
    </location>
</feature>
<feature type="compositionally biased region" description="Low complexity" evidence="2">
    <location>
        <begin position="306"/>
        <end position="342"/>
    </location>
</feature>
<feature type="compositionally biased region" description="Polar residues" evidence="2">
    <location>
        <begin position="492"/>
        <end position="510"/>
    </location>
</feature>
<gene>
    <name evidence="3" type="ORF">UTRI_06266</name>
</gene>
<dbReference type="GO" id="GO:0044389">
    <property type="term" value="F:ubiquitin-like protein ligase binding"/>
    <property type="evidence" value="ECO:0007669"/>
    <property type="project" value="TreeGrafter"/>
</dbReference>
<feature type="compositionally biased region" description="Low complexity" evidence="2">
    <location>
        <begin position="1395"/>
        <end position="1404"/>
    </location>
</feature>
<dbReference type="PANTHER" id="PTHR48176:SF1">
    <property type="entry name" value="DDRGK DOMAIN-CONTAINING PROTEIN 1"/>
    <property type="match status" value="1"/>
</dbReference>
<keyword evidence="1" id="KW-0175">Coiled coil</keyword>
<dbReference type="Proteomes" id="UP000324022">
    <property type="component" value="Unassembled WGS sequence"/>
</dbReference>
<feature type="compositionally biased region" description="Low complexity" evidence="2">
    <location>
        <begin position="147"/>
        <end position="173"/>
    </location>
</feature>
<reference evidence="3 4" key="1">
    <citation type="submission" date="2018-03" db="EMBL/GenBank/DDBJ databases">
        <authorList>
            <person name="Guldener U."/>
        </authorList>
    </citation>
    <scope>NUCLEOTIDE SEQUENCE [LARGE SCALE GENOMIC DNA]</scope>
    <source>
        <strain evidence="3 4">NBRC100155</strain>
    </source>
</reference>
<feature type="compositionally biased region" description="Polar residues" evidence="2">
    <location>
        <begin position="825"/>
        <end position="842"/>
    </location>
</feature>
<feature type="compositionally biased region" description="Basic and acidic residues" evidence="2">
    <location>
        <begin position="787"/>
        <end position="799"/>
    </location>
</feature>
<feature type="compositionally biased region" description="Polar residues" evidence="2">
    <location>
        <begin position="985"/>
        <end position="999"/>
    </location>
</feature>
<feature type="compositionally biased region" description="Basic and acidic residues" evidence="2">
    <location>
        <begin position="759"/>
        <end position="776"/>
    </location>
</feature>
<feature type="compositionally biased region" description="Low complexity" evidence="2">
    <location>
        <begin position="47"/>
        <end position="60"/>
    </location>
</feature>
<dbReference type="OrthoDB" id="2556774at2759"/>
<dbReference type="PANTHER" id="PTHR48176">
    <property type="entry name" value="DDRGK DOMAIN-CONTAINING PROTEIN 1"/>
    <property type="match status" value="1"/>
</dbReference>
<feature type="region of interest" description="Disordered" evidence="2">
    <location>
        <begin position="439"/>
        <end position="1116"/>
    </location>
</feature>
<feature type="compositionally biased region" description="Low complexity" evidence="2">
    <location>
        <begin position="124"/>
        <end position="134"/>
    </location>
</feature>
<protein>
    <submittedName>
        <fullName evidence="3">Uncharacterized protein</fullName>
    </submittedName>
</protein>
<feature type="region of interest" description="Disordered" evidence="2">
    <location>
        <begin position="1"/>
        <end position="347"/>
    </location>
</feature>
<name>A0A5C3EHZ6_9BASI</name>
<dbReference type="EMBL" id="OOIN01000027">
    <property type="protein sequence ID" value="SPO29317.1"/>
    <property type="molecule type" value="Genomic_DNA"/>
</dbReference>
<evidence type="ECO:0000313" key="4">
    <source>
        <dbReference type="Proteomes" id="UP000324022"/>
    </source>
</evidence>
<feature type="compositionally biased region" description="Basic and acidic residues" evidence="2">
    <location>
        <begin position="567"/>
        <end position="576"/>
    </location>
</feature>
<keyword evidence="4" id="KW-1185">Reference proteome</keyword>
<feature type="compositionally biased region" description="Low complexity" evidence="2">
    <location>
        <begin position="516"/>
        <end position="529"/>
    </location>
</feature>
<feature type="region of interest" description="Disordered" evidence="2">
    <location>
        <begin position="1149"/>
        <end position="1188"/>
    </location>
</feature>
<feature type="compositionally biased region" description="Acidic residues" evidence="2">
    <location>
        <begin position="602"/>
        <end position="611"/>
    </location>
</feature>
<feature type="region of interest" description="Disordered" evidence="2">
    <location>
        <begin position="1385"/>
        <end position="1404"/>
    </location>
</feature>
<feature type="compositionally biased region" description="Polar residues" evidence="2">
    <location>
        <begin position="931"/>
        <end position="941"/>
    </location>
</feature>
<dbReference type="InterPro" id="IPR050899">
    <property type="entry name" value="DDRGK_domain-containing"/>
</dbReference>
<feature type="compositionally biased region" description="Low complexity" evidence="2">
    <location>
        <begin position="612"/>
        <end position="627"/>
    </location>
</feature>
<evidence type="ECO:0000256" key="2">
    <source>
        <dbReference type="SAM" id="MobiDB-lite"/>
    </source>
</evidence>
<feature type="compositionally biased region" description="Polar residues" evidence="2">
    <location>
        <begin position="530"/>
        <end position="555"/>
    </location>
</feature>
<feature type="compositionally biased region" description="Polar residues" evidence="2">
    <location>
        <begin position="682"/>
        <end position="700"/>
    </location>
</feature>
<organism evidence="3 4">
    <name type="scientific">Ustilago trichophora</name>
    <dbReference type="NCBI Taxonomy" id="86804"/>
    <lineage>
        <taxon>Eukaryota</taxon>
        <taxon>Fungi</taxon>
        <taxon>Dikarya</taxon>
        <taxon>Basidiomycota</taxon>
        <taxon>Ustilaginomycotina</taxon>
        <taxon>Ustilaginomycetes</taxon>
        <taxon>Ustilaginales</taxon>
        <taxon>Ustilaginaceae</taxon>
        <taxon>Ustilago</taxon>
    </lineage>
</organism>
<feature type="coiled-coil region" evidence="1">
    <location>
        <begin position="1485"/>
        <end position="1547"/>
    </location>
</feature>
<feature type="compositionally biased region" description="Acidic residues" evidence="2">
    <location>
        <begin position="640"/>
        <end position="663"/>
    </location>
</feature>
<feature type="compositionally biased region" description="Low complexity" evidence="2">
    <location>
        <begin position="446"/>
        <end position="475"/>
    </location>
</feature>
<proteinExistence type="predicted"/>
<accession>A0A5C3EHZ6</accession>
<feature type="compositionally biased region" description="Low complexity" evidence="2">
    <location>
        <begin position="1034"/>
        <end position="1052"/>
    </location>
</feature>
<feature type="compositionally biased region" description="Basic and acidic residues" evidence="2">
    <location>
        <begin position="901"/>
        <end position="916"/>
    </location>
</feature>